<sequence length="258" mass="26706">MGTGSIAARLATFIVVATFFAALAAVTLWTREQSRRLDDAVTSQANFVLSEAKAALEAQLNLGLALADLPQVDGLLNRARAALPTIQSVAVLDESDRVLFSTNAVEVGDSLPQNPTSVSAVWSTDVAGERVYGVGLTTSFDTSAGSVLLRVPVGAMTERVRHYALTLGIGALAAGAPLALMGWLGGLWLMREPRRALSEVAEALEGLEDGRPGDGAGSGAAAGAALGLPVPGFVAAVRRRFGVLEGAEREVSRLDELA</sequence>
<evidence type="ECO:0000313" key="3">
    <source>
        <dbReference type="Proteomes" id="UP000283458"/>
    </source>
</evidence>
<reference evidence="2 3" key="1">
    <citation type="submission" date="2018-09" db="EMBL/GenBank/DDBJ databases">
        <authorList>
            <person name="Zhu H."/>
        </authorList>
    </citation>
    <scope>NUCLEOTIDE SEQUENCE [LARGE SCALE GENOMIC DNA]</scope>
    <source>
        <strain evidence="2 3">K2W22B-5</strain>
    </source>
</reference>
<keyword evidence="1" id="KW-1133">Transmembrane helix</keyword>
<gene>
    <name evidence="2" type="ORF">D3877_19675</name>
</gene>
<feature type="transmembrane region" description="Helical" evidence="1">
    <location>
        <begin position="6"/>
        <end position="29"/>
    </location>
</feature>
<dbReference type="EMBL" id="QYUL01000002">
    <property type="protein sequence ID" value="RJF82266.1"/>
    <property type="molecule type" value="Genomic_DNA"/>
</dbReference>
<proteinExistence type="predicted"/>
<evidence type="ECO:0000313" key="2">
    <source>
        <dbReference type="EMBL" id="RJF82266.1"/>
    </source>
</evidence>
<dbReference type="RefSeq" id="WP_119832347.1">
    <property type="nucleotide sequence ID" value="NZ_QYUL01000002.1"/>
</dbReference>
<keyword evidence="1" id="KW-0812">Transmembrane</keyword>
<dbReference type="Proteomes" id="UP000283458">
    <property type="component" value="Unassembled WGS sequence"/>
</dbReference>
<comment type="caution">
    <text evidence="2">The sequence shown here is derived from an EMBL/GenBank/DDBJ whole genome shotgun (WGS) entry which is preliminary data.</text>
</comment>
<keyword evidence="1" id="KW-0472">Membrane</keyword>
<accession>A0A418VYP2</accession>
<dbReference type="OrthoDB" id="7304341at2"/>
<keyword evidence="3" id="KW-1185">Reference proteome</keyword>
<organism evidence="2 3">
    <name type="scientific">Azospirillum cavernae</name>
    <dbReference type="NCBI Taxonomy" id="2320860"/>
    <lineage>
        <taxon>Bacteria</taxon>
        <taxon>Pseudomonadati</taxon>
        <taxon>Pseudomonadota</taxon>
        <taxon>Alphaproteobacteria</taxon>
        <taxon>Rhodospirillales</taxon>
        <taxon>Azospirillaceae</taxon>
        <taxon>Azospirillum</taxon>
    </lineage>
</organism>
<dbReference type="AlphaFoldDB" id="A0A418VYP2"/>
<evidence type="ECO:0008006" key="4">
    <source>
        <dbReference type="Google" id="ProtNLM"/>
    </source>
</evidence>
<feature type="transmembrane region" description="Helical" evidence="1">
    <location>
        <begin position="163"/>
        <end position="190"/>
    </location>
</feature>
<evidence type="ECO:0000256" key="1">
    <source>
        <dbReference type="SAM" id="Phobius"/>
    </source>
</evidence>
<protein>
    <recommendedName>
        <fullName evidence="4">HAMP domain-containing protein</fullName>
    </recommendedName>
</protein>
<name>A0A418VYP2_9PROT</name>